<protein>
    <submittedName>
        <fullName evidence="1">Glycosyltransferase</fullName>
    </submittedName>
</protein>
<gene>
    <name evidence="1" type="ORF">ACFODK_13150</name>
</gene>
<dbReference type="SUPFAM" id="SSF53756">
    <property type="entry name" value="UDP-Glycosyltransferase/glycogen phosphorylase"/>
    <property type="match status" value="1"/>
</dbReference>
<proteinExistence type="predicted"/>
<keyword evidence="2" id="KW-1185">Reference proteome</keyword>
<dbReference type="Proteomes" id="UP001595378">
    <property type="component" value="Unassembled WGS sequence"/>
</dbReference>
<reference evidence="2" key="1">
    <citation type="journal article" date="2019" name="Int. J. Syst. Evol. Microbiol.">
        <title>The Global Catalogue of Microorganisms (GCM) 10K type strain sequencing project: providing services to taxonomists for standard genome sequencing and annotation.</title>
        <authorList>
            <consortium name="The Broad Institute Genomics Platform"/>
            <consortium name="The Broad Institute Genome Sequencing Center for Infectious Disease"/>
            <person name="Wu L."/>
            <person name="Ma J."/>
        </authorList>
    </citation>
    <scope>NUCLEOTIDE SEQUENCE [LARGE SCALE GENOMIC DNA]</scope>
    <source>
        <strain evidence="2">KCTC 52606</strain>
    </source>
</reference>
<organism evidence="1 2">
    <name type="scientific">Alteraurantiacibacter lauratis</name>
    <dbReference type="NCBI Taxonomy" id="2054627"/>
    <lineage>
        <taxon>Bacteria</taxon>
        <taxon>Pseudomonadati</taxon>
        <taxon>Pseudomonadota</taxon>
        <taxon>Alphaproteobacteria</taxon>
        <taxon>Sphingomonadales</taxon>
        <taxon>Erythrobacteraceae</taxon>
        <taxon>Alteraurantiacibacter</taxon>
    </lineage>
</organism>
<evidence type="ECO:0000313" key="1">
    <source>
        <dbReference type="EMBL" id="MFC3101837.1"/>
    </source>
</evidence>
<dbReference type="Gene3D" id="3.40.50.2000">
    <property type="entry name" value="Glycogen Phosphorylase B"/>
    <property type="match status" value="2"/>
</dbReference>
<dbReference type="EMBL" id="JBHRSU010000035">
    <property type="protein sequence ID" value="MFC3101837.1"/>
    <property type="molecule type" value="Genomic_DNA"/>
</dbReference>
<sequence length="392" mass="42263">MKRVLLAWEAGAGRGHVVTLGRVAMALRGVAVCDAALGWMDYAAEIVPLCDAVYPGARLGLNLQGRQERNAPPSASWAEYLLDCRFGETDRVRANVAWWVETIRTRRIALVVADYAPNALMAARICGVPAVAVGTGYGIPPADLESFPVFLPEYPDREADEAALVAAINAAIVPLGARPLAHLPQIYARDGELVRTLPLLDPYASWRYESSYLPPVADYAGIGPGTGQEVFCYFSTREFENPALVEALESCGLPMVCFLPNAPDDVRTRLLAAGAEISAYPLPVAQIAARARLVLNSGQHGIASLALAAGLPQVCLPQHLEQLFHARRLAHAGTARVIWPRNADAATISAAIRESWEDTGMAVRTRTLAQGLAPIFAADDLALMRERLTPWL</sequence>
<accession>A0ABV7EJL7</accession>
<evidence type="ECO:0000313" key="2">
    <source>
        <dbReference type="Proteomes" id="UP001595378"/>
    </source>
</evidence>
<name>A0ABV7EJL7_9SPHN</name>
<comment type="caution">
    <text evidence="1">The sequence shown here is derived from an EMBL/GenBank/DDBJ whole genome shotgun (WGS) entry which is preliminary data.</text>
</comment>
<dbReference type="RefSeq" id="WP_336918668.1">
    <property type="nucleotide sequence ID" value="NZ_JBANRN010000006.1"/>
</dbReference>